<evidence type="ECO:0000256" key="7">
    <source>
        <dbReference type="ARBA" id="ARBA00023211"/>
    </source>
</evidence>
<dbReference type="Proteomes" id="UP001153737">
    <property type="component" value="Chromosome 6"/>
</dbReference>
<dbReference type="EMBL" id="OU896712">
    <property type="protein sequence ID" value="CAG9822552.1"/>
    <property type="molecule type" value="Genomic_DNA"/>
</dbReference>
<organism evidence="9 10">
    <name type="scientific">Phaedon cochleariae</name>
    <name type="common">Mustard beetle</name>
    <dbReference type="NCBI Taxonomy" id="80249"/>
    <lineage>
        <taxon>Eukaryota</taxon>
        <taxon>Metazoa</taxon>
        <taxon>Ecdysozoa</taxon>
        <taxon>Arthropoda</taxon>
        <taxon>Hexapoda</taxon>
        <taxon>Insecta</taxon>
        <taxon>Pterygota</taxon>
        <taxon>Neoptera</taxon>
        <taxon>Endopterygota</taxon>
        <taxon>Coleoptera</taxon>
        <taxon>Polyphaga</taxon>
        <taxon>Cucujiformia</taxon>
        <taxon>Chrysomeloidea</taxon>
        <taxon>Chrysomelidae</taxon>
        <taxon>Chrysomelinae</taxon>
        <taxon>Chrysomelini</taxon>
        <taxon>Phaedon</taxon>
    </lineage>
</organism>
<feature type="domain" description="Nudix hydrolase" evidence="8">
    <location>
        <begin position="58"/>
        <end position="183"/>
    </location>
</feature>
<dbReference type="Pfam" id="PF00293">
    <property type="entry name" value="NUDIX"/>
    <property type="match status" value="1"/>
</dbReference>
<dbReference type="InterPro" id="IPR020084">
    <property type="entry name" value="NUDIX_hydrolase_CS"/>
</dbReference>
<dbReference type="GO" id="GO:0046872">
    <property type="term" value="F:metal ion binding"/>
    <property type="evidence" value="ECO:0007669"/>
    <property type="project" value="UniProtKB-KW"/>
</dbReference>
<evidence type="ECO:0000259" key="8">
    <source>
        <dbReference type="PROSITE" id="PS51462"/>
    </source>
</evidence>
<dbReference type="AlphaFoldDB" id="A0A9N9SI02"/>
<dbReference type="OrthoDB" id="10005910at2759"/>
<dbReference type="PANTHER" id="PTHR22769">
    <property type="entry name" value="MUTT/NUDIX HYDROLASE"/>
    <property type="match status" value="1"/>
</dbReference>
<evidence type="ECO:0000313" key="10">
    <source>
        <dbReference type="Proteomes" id="UP001153737"/>
    </source>
</evidence>
<dbReference type="GO" id="GO:0044715">
    <property type="term" value="F:8-oxo-dGDP phosphatase activity"/>
    <property type="evidence" value="ECO:0007669"/>
    <property type="project" value="TreeGrafter"/>
</dbReference>
<dbReference type="PANTHER" id="PTHR22769:SF56">
    <property type="entry name" value="8-OXO-DGDP PHOSPHATASE NUDT18"/>
    <property type="match status" value="1"/>
</dbReference>
<dbReference type="SUPFAM" id="SSF55811">
    <property type="entry name" value="Nudix"/>
    <property type="match status" value="2"/>
</dbReference>
<proteinExistence type="inferred from homology"/>
<dbReference type="PROSITE" id="PS51462">
    <property type="entry name" value="NUDIX"/>
    <property type="match status" value="1"/>
</dbReference>
<comment type="cofactor">
    <cofactor evidence="1">
        <name>Mn(2+)</name>
        <dbReference type="ChEBI" id="CHEBI:29035"/>
    </cofactor>
</comment>
<reference evidence="9" key="1">
    <citation type="submission" date="2022-01" db="EMBL/GenBank/DDBJ databases">
        <authorList>
            <person name="King R."/>
        </authorList>
    </citation>
    <scope>NUCLEOTIDE SEQUENCE</scope>
</reference>
<keyword evidence="4" id="KW-0479">Metal-binding</keyword>
<keyword evidence="5" id="KW-0378">Hydrolase</keyword>
<gene>
    <name evidence="9" type="ORF">PHAECO_LOCUS10541</name>
</gene>
<dbReference type="Gene3D" id="3.90.79.10">
    <property type="entry name" value="Nucleoside Triphosphate Pyrophosphohydrolase"/>
    <property type="match status" value="1"/>
</dbReference>
<evidence type="ECO:0000256" key="1">
    <source>
        <dbReference type="ARBA" id="ARBA00001936"/>
    </source>
</evidence>
<comment type="cofactor">
    <cofactor evidence="2">
        <name>Mg(2+)</name>
        <dbReference type="ChEBI" id="CHEBI:18420"/>
    </cofactor>
</comment>
<dbReference type="InterPro" id="IPR000086">
    <property type="entry name" value="NUDIX_hydrolase_dom"/>
</dbReference>
<evidence type="ECO:0000256" key="6">
    <source>
        <dbReference type="ARBA" id="ARBA00022842"/>
    </source>
</evidence>
<dbReference type="CDD" id="cd04671">
    <property type="entry name" value="NUDIX_8DGDPP_Nudt18"/>
    <property type="match status" value="1"/>
</dbReference>
<evidence type="ECO:0000256" key="3">
    <source>
        <dbReference type="ARBA" id="ARBA00005582"/>
    </source>
</evidence>
<keyword evidence="7" id="KW-0464">Manganese</keyword>
<accession>A0A9N9SI02</accession>
<keyword evidence="6" id="KW-0460">Magnesium</keyword>
<protein>
    <recommendedName>
        <fullName evidence="8">Nudix hydrolase domain-containing protein</fullName>
    </recommendedName>
</protein>
<dbReference type="InterPro" id="IPR042970">
    <property type="entry name" value="NUDT18_NUDIX"/>
</dbReference>
<dbReference type="GO" id="GO:0044716">
    <property type="term" value="F:8-oxo-GDP phosphatase activity"/>
    <property type="evidence" value="ECO:0007669"/>
    <property type="project" value="TreeGrafter"/>
</dbReference>
<evidence type="ECO:0000256" key="4">
    <source>
        <dbReference type="ARBA" id="ARBA00022723"/>
    </source>
</evidence>
<sequence>MMPDSVEENLRRVLKGLPLDSEEAEICDFSLEEQNEALESQGIQPSVDPKYKPVICETIMYIVACVIVNDSDEVLMMQEAKKSCAGKWYLPAGHMEKGENIITACEREVLEETGLKVHCTTLLMVETARGSWMRFVLTGNIVGGSLKTPSEADKESLQAKWVKDLDELELRAGDITHLISNARAYKSAKAAQASGWFEERLPALRAYPKQLLRLVVVIKKRATNRVHVLLSERTSWHLPACEVHPAKSLHSTLRRFMVELFGAEVPAHRPQGLLSVEHDPSTGKDGLCLTLLVAFRSPLEEVPIIGKCVWHETSKDLGDKILQRVASKNACFPLHVIK</sequence>
<name>A0A9N9SI02_PHACE</name>
<comment type="similarity">
    <text evidence="3">Belongs to the Nudix hydrolase family.</text>
</comment>
<keyword evidence="10" id="KW-1185">Reference proteome</keyword>
<dbReference type="PROSITE" id="PS00893">
    <property type="entry name" value="NUDIX_BOX"/>
    <property type="match status" value="1"/>
</dbReference>
<dbReference type="InterPro" id="IPR015797">
    <property type="entry name" value="NUDIX_hydrolase-like_dom_sf"/>
</dbReference>
<evidence type="ECO:0000256" key="5">
    <source>
        <dbReference type="ARBA" id="ARBA00022801"/>
    </source>
</evidence>
<reference evidence="9" key="2">
    <citation type="submission" date="2022-10" db="EMBL/GenBank/DDBJ databases">
        <authorList>
            <consortium name="ENA_rothamsted_submissions"/>
            <consortium name="culmorum"/>
            <person name="King R."/>
        </authorList>
    </citation>
    <scope>NUCLEOTIDE SEQUENCE</scope>
</reference>
<evidence type="ECO:0000313" key="9">
    <source>
        <dbReference type="EMBL" id="CAG9822552.1"/>
    </source>
</evidence>
<evidence type="ECO:0000256" key="2">
    <source>
        <dbReference type="ARBA" id="ARBA00001946"/>
    </source>
</evidence>